<sequence length="786" mass="85387">MVKNWDVYSRQTLDLASSATSFGFQAAKSVTRFGFSVTRGVASTAVGLTTTVVDHTIFGGSHVTKPVVGGAVSTVISLAEQITLAPIHLGEYITNSSLLAAHSSVNVLSLFFPGSEASFSLASFITLVRTELNEPGQGNGFGGAGPENARNFGIMEIARALIAYGALQGVTQEWQEKKWLRKMREIDVRQHEHTRDPTRSGSRIRVTSEVVFPDNRGQIIAADIGDAPTRAYSIFSPVATPSTTSSTARTTHFTNNNTLHPSHHTQRTYNHTPTPSSSKHASSYIPLPKPLSNTELKTTLRRLSKMVLAGYGGASLLFFGVPLTATPGGRSIQGTIKGSGQVQTNAKKGKEREEEAELARAVNASEAEAAGDGWELVDEDEVDIELEEKEYSWWDVLLGRHDLELFEKFAKHDEGKDSGSKGKGKEKKADVVIGREHLMPRFWVLTDHLRGEVVLVLRGTMSLNEIAVDLTCQTEEFEPASAPDPEELEEDGPAVPGQFFGFPRKKRSSSSLGSTYTQTTAHSPTYLVHSGMLRMAHAMGDIGKPVQLAVHEALYRNPGYNLVLCGHSLGAGVGALLGLMWASPLTCLTVPSSGLPINRRVSVYCFAPPALCDAALGKLASNLIVSFVYSHDVVSRLSFGSVRDLRNAAGWLCVAESKDNEQSGGRDDDSSSKSGYSAVTARASRWKSGTGKEEDMDWFIAVKKSLEANMHQASTFPPGRVLWALRDGDLHPAHRIKIESTGMGVDRLRLFEVLDVEEVFGQIVFAKDMLGSHMPHRYDSVLHDLL</sequence>
<feature type="region of interest" description="Disordered" evidence="15">
    <location>
        <begin position="239"/>
        <end position="291"/>
    </location>
</feature>
<evidence type="ECO:0000256" key="14">
    <source>
        <dbReference type="ARBA" id="ARBA00026104"/>
    </source>
</evidence>
<dbReference type="Gene3D" id="3.40.50.1820">
    <property type="entry name" value="alpha/beta hydrolase"/>
    <property type="match status" value="1"/>
</dbReference>
<protein>
    <recommendedName>
        <fullName evidence="14">sn-1-specific diacylglycerol lipase</fullName>
        <ecNumber evidence="14">3.1.1.116</ecNumber>
    </recommendedName>
</protein>
<dbReference type="Proteomes" id="UP001498398">
    <property type="component" value="Unassembled WGS sequence"/>
</dbReference>
<proteinExistence type="predicted"/>
<dbReference type="EMBL" id="JBANRG010000002">
    <property type="protein sequence ID" value="KAK7471242.1"/>
    <property type="molecule type" value="Genomic_DNA"/>
</dbReference>
<feature type="transmembrane region" description="Helical" evidence="16">
    <location>
        <begin position="306"/>
        <end position="325"/>
    </location>
</feature>
<evidence type="ECO:0000256" key="8">
    <source>
        <dbReference type="ARBA" id="ARBA00022837"/>
    </source>
</evidence>
<dbReference type="Pfam" id="PF01764">
    <property type="entry name" value="Lipase_3"/>
    <property type="match status" value="1"/>
</dbReference>
<evidence type="ECO:0000256" key="12">
    <source>
        <dbReference type="ARBA" id="ARBA00023136"/>
    </source>
</evidence>
<keyword evidence="4" id="KW-0597">Phosphoprotein</keyword>
<dbReference type="EC" id="3.1.1.116" evidence="14"/>
<name>A0ABR1K6N6_9AGAR</name>
<evidence type="ECO:0000256" key="4">
    <source>
        <dbReference type="ARBA" id="ARBA00022553"/>
    </source>
</evidence>
<evidence type="ECO:0000256" key="13">
    <source>
        <dbReference type="ARBA" id="ARBA00024531"/>
    </source>
</evidence>
<keyword evidence="10 16" id="KW-1133">Transmembrane helix</keyword>
<evidence type="ECO:0000256" key="9">
    <source>
        <dbReference type="ARBA" id="ARBA00022963"/>
    </source>
</evidence>
<keyword evidence="11" id="KW-0443">Lipid metabolism</keyword>
<organism evidence="18 19">
    <name type="scientific">Marasmiellus scandens</name>
    <dbReference type="NCBI Taxonomy" id="2682957"/>
    <lineage>
        <taxon>Eukaryota</taxon>
        <taxon>Fungi</taxon>
        <taxon>Dikarya</taxon>
        <taxon>Basidiomycota</taxon>
        <taxon>Agaricomycotina</taxon>
        <taxon>Agaricomycetes</taxon>
        <taxon>Agaricomycetidae</taxon>
        <taxon>Agaricales</taxon>
        <taxon>Marasmiineae</taxon>
        <taxon>Omphalotaceae</taxon>
        <taxon>Marasmiellus</taxon>
    </lineage>
</organism>
<comment type="subcellular location">
    <subcellularLocation>
        <location evidence="2">Cell membrane</location>
        <topology evidence="2">Multi-pass membrane protein</topology>
    </subcellularLocation>
</comment>
<evidence type="ECO:0000256" key="5">
    <source>
        <dbReference type="ARBA" id="ARBA00022692"/>
    </source>
</evidence>
<evidence type="ECO:0000313" key="19">
    <source>
        <dbReference type="Proteomes" id="UP001498398"/>
    </source>
</evidence>
<gene>
    <name evidence="18" type="ORF">VKT23_002650</name>
</gene>
<evidence type="ECO:0000256" key="10">
    <source>
        <dbReference type="ARBA" id="ARBA00022989"/>
    </source>
</evidence>
<evidence type="ECO:0000256" key="7">
    <source>
        <dbReference type="ARBA" id="ARBA00022801"/>
    </source>
</evidence>
<feature type="compositionally biased region" description="Polar residues" evidence="15">
    <location>
        <begin position="267"/>
        <end position="281"/>
    </location>
</feature>
<feature type="compositionally biased region" description="Low complexity" evidence="15">
    <location>
        <begin position="239"/>
        <end position="251"/>
    </location>
</feature>
<dbReference type="SUPFAM" id="SSF53474">
    <property type="entry name" value="alpha/beta-Hydrolases"/>
    <property type="match status" value="1"/>
</dbReference>
<evidence type="ECO:0000256" key="6">
    <source>
        <dbReference type="ARBA" id="ARBA00022723"/>
    </source>
</evidence>
<evidence type="ECO:0000256" key="15">
    <source>
        <dbReference type="SAM" id="MobiDB-lite"/>
    </source>
</evidence>
<comment type="cofactor">
    <cofactor evidence="1">
        <name>Ca(2+)</name>
        <dbReference type="ChEBI" id="CHEBI:29108"/>
    </cofactor>
</comment>
<keyword evidence="3" id="KW-1003">Cell membrane</keyword>
<keyword evidence="5 16" id="KW-0812">Transmembrane</keyword>
<evidence type="ECO:0000313" key="18">
    <source>
        <dbReference type="EMBL" id="KAK7471242.1"/>
    </source>
</evidence>
<keyword evidence="19" id="KW-1185">Reference proteome</keyword>
<evidence type="ECO:0000259" key="17">
    <source>
        <dbReference type="Pfam" id="PF01764"/>
    </source>
</evidence>
<dbReference type="InterPro" id="IPR029058">
    <property type="entry name" value="AB_hydrolase_fold"/>
</dbReference>
<evidence type="ECO:0000256" key="2">
    <source>
        <dbReference type="ARBA" id="ARBA00004651"/>
    </source>
</evidence>
<keyword evidence="7" id="KW-0378">Hydrolase</keyword>
<comment type="caution">
    <text evidence="18">The sequence shown here is derived from an EMBL/GenBank/DDBJ whole genome shotgun (WGS) entry which is preliminary data.</text>
</comment>
<dbReference type="InterPro" id="IPR002921">
    <property type="entry name" value="Fungal_lipase-type"/>
</dbReference>
<dbReference type="CDD" id="cd00519">
    <property type="entry name" value="Lipase_3"/>
    <property type="match status" value="1"/>
</dbReference>
<evidence type="ECO:0000256" key="11">
    <source>
        <dbReference type="ARBA" id="ARBA00023098"/>
    </source>
</evidence>
<evidence type="ECO:0000256" key="16">
    <source>
        <dbReference type="SAM" id="Phobius"/>
    </source>
</evidence>
<evidence type="ECO:0000256" key="1">
    <source>
        <dbReference type="ARBA" id="ARBA00001913"/>
    </source>
</evidence>
<comment type="catalytic activity">
    <reaction evidence="13">
        <text>a 1,2-diacyl-sn-glycerol + H2O = a 2-acylglycerol + a fatty acid + H(+)</text>
        <dbReference type="Rhea" id="RHEA:33275"/>
        <dbReference type="ChEBI" id="CHEBI:15377"/>
        <dbReference type="ChEBI" id="CHEBI:15378"/>
        <dbReference type="ChEBI" id="CHEBI:17389"/>
        <dbReference type="ChEBI" id="CHEBI:17815"/>
        <dbReference type="ChEBI" id="CHEBI:28868"/>
        <dbReference type="EC" id="3.1.1.116"/>
    </reaction>
    <physiologicalReaction direction="left-to-right" evidence="13">
        <dbReference type="Rhea" id="RHEA:33276"/>
    </physiologicalReaction>
</comment>
<feature type="domain" description="Fungal lipase-type" evidence="17">
    <location>
        <begin position="454"/>
        <end position="639"/>
    </location>
</feature>
<keyword evidence="8" id="KW-0106">Calcium</keyword>
<reference evidence="18 19" key="1">
    <citation type="submission" date="2024-01" db="EMBL/GenBank/DDBJ databases">
        <title>A draft genome for the cacao thread blight pathogen Marasmiellus scandens.</title>
        <authorList>
            <person name="Baruah I.K."/>
            <person name="Leung J."/>
            <person name="Bukari Y."/>
            <person name="Amoako-Attah I."/>
            <person name="Meinhardt L.W."/>
            <person name="Bailey B.A."/>
            <person name="Cohen S.P."/>
        </authorList>
    </citation>
    <scope>NUCLEOTIDE SEQUENCE [LARGE SCALE GENOMIC DNA]</scope>
    <source>
        <strain evidence="18 19">GH-19</strain>
    </source>
</reference>
<dbReference type="PANTHER" id="PTHR45792:SF8">
    <property type="entry name" value="DIACYLGLYCEROL LIPASE-ALPHA"/>
    <property type="match status" value="1"/>
</dbReference>
<dbReference type="InterPro" id="IPR052214">
    <property type="entry name" value="DAG_Lipase-Related"/>
</dbReference>
<accession>A0ABR1K6N6</accession>
<keyword evidence="9" id="KW-0442">Lipid degradation</keyword>
<dbReference type="PANTHER" id="PTHR45792">
    <property type="entry name" value="DIACYLGLYCEROL LIPASE HOMOLOG-RELATED"/>
    <property type="match status" value="1"/>
</dbReference>
<keyword evidence="12 16" id="KW-0472">Membrane</keyword>
<keyword evidence="6" id="KW-0479">Metal-binding</keyword>
<evidence type="ECO:0000256" key="3">
    <source>
        <dbReference type="ARBA" id="ARBA00022475"/>
    </source>
</evidence>